<evidence type="ECO:0000256" key="1">
    <source>
        <dbReference type="ARBA" id="ARBA00004370"/>
    </source>
</evidence>
<evidence type="ECO:0000313" key="6">
    <source>
        <dbReference type="Proteomes" id="UP001595617"/>
    </source>
</evidence>
<evidence type="ECO:0000256" key="2">
    <source>
        <dbReference type="ARBA" id="ARBA00023136"/>
    </source>
</evidence>
<feature type="chain" id="PRO_5045928513" evidence="3">
    <location>
        <begin position="19"/>
        <end position="363"/>
    </location>
</feature>
<organism evidence="5 6">
    <name type="scientific">Saccharospirillum mangrovi</name>
    <dbReference type="NCBI Taxonomy" id="2161747"/>
    <lineage>
        <taxon>Bacteria</taxon>
        <taxon>Pseudomonadati</taxon>
        <taxon>Pseudomonadota</taxon>
        <taxon>Gammaproteobacteria</taxon>
        <taxon>Oceanospirillales</taxon>
        <taxon>Saccharospirillaceae</taxon>
        <taxon>Saccharospirillum</taxon>
    </lineage>
</organism>
<keyword evidence="5" id="KW-0378">Hydrolase</keyword>
<name>A0ABV7ZYT8_9GAMM</name>
<dbReference type="Gene3D" id="3.40.710.10">
    <property type="entry name" value="DD-peptidase/beta-lactamase superfamily"/>
    <property type="match status" value="1"/>
</dbReference>
<reference evidence="6" key="1">
    <citation type="journal article" date="2019" name="Int. J. Syst. Evol. Microbiol.">
        <title>The Global Catalogue of Microorganisms (GCM) 10K type strain sequencing project: providing services to taxonomists for standard genome sequencing and annotation.</title>
        <authorList>
            <consortium name="The Broad Institute Genomics Platform"/>
            <consortium name="The Broad Institute Genome Sequencing Center for Infectious Disease"/>
            <person name="Wu L."/>
            <person name="Ma J."/>
        </authorList>
    </citation>
    <scope>NUCLEOTIDE SEQUENCE [LARGE SCALE GENOMIC DNA]</scope>
    <source>
        <strain evidence="6">IBRC 10765</strain>
    </source>
</reference>
<dbReference type="Proteomes" id="UP001595617">
    <property type="component" value="Unassembled WGS sequence"/>
</dbReference>
<gene>
    <name evidence="5" type="ORF">ACFOOG_10215</name>
</gene>
<dbReference type="SUPFAM" id="SSF56601">
    <property type="entry name" value="beta-lactamase/transpeptidase-like"/>
    <property type="match status" value="1"/>
</dbReference>
<dbReference type="PANTHER" id="PTHR46825:SF11">
    <property type="entry name" value="PENICILLIN-BINDING PROTEIN 4"/>
    <property type="match status" value="1"/>
</dbReference>
<proteinExistence type="predicted"/>
<evidence type="ECO:0000256" key="3">
    <source>
        <dbReference type="SAM" id="SignalP"/>
    </source>
</evidence>
<dbReference type="EC" id="3.-.-.-" evidence="5"/>
<dbReference type="InterPro" id="IPR050491">
    <property type="entry name" value="AmpC-like"/>
</dbReference>
<evidence type="ECO:0000313" key="5">
    <source>
        <dbReference type="EMBL" id="MFC3853204.1"/>
    </source>
</evidence>
<keyword evidence="3" id="KW-0732">Signal</keyword>
<accession>A0ABV7ZYT8</accession>
<keyword evidence="6" id="KW-1185">Reference proteome</keyword>
<feature type="domain" description="Beta-lactamase-related" evidence="4">
    <location>
        <begin position="27"/>
        <end position="356"/>
    </location>
</feature>
<dbReference type="PANTHER" id="PTHR46825">
    <property type="entry name" value="D-ALANYL-D-ALANINE-CARBOXYPEPTIDASE/ENDOPEPTIDASE AMPH"/>
    <property type="match status" value="1"/>
</dbReference>
<dbReference type="Pfam" id="PF00144">
    <property type="entry name" value="Beta-lactamase"/>
    <property type="match status" value="1"/>
</dbReference>
<evidence type="ECO:0000259" key="4">
    <source>
        <dbReference type="Pfam" id="PF00144"/>
    </source>
</evidence>
<keyword evidence="2" id="KW-0472">Membrane</keyword>
<comment type="subcellular location">
    <subcellularLocation>
        <location evidence="1">Membrane</location>
    </subcellularLocation>
</comment>
<dbReference type="GO" id="GO:0016787">
    <property type="term" value="F:hydrolase activity"/>
    <property type="evidence" value="ECO:0007669"/>
    <property type="project" value="UniProtKB-KW"/>
</dbReference>
<feature type="signal peptide" evidence="3">
    <location>
        <begin position="1"/>
        <end position="18"/>
    </location>
</feature>
<protein>
    <submittedName>
        <fullName evidence="5">Serine hydrolase domain-containing protein</fullName>
        <ecNumber evidence="5">3.-.-.-</ecNumber>
    </submittedName>
</protein>
<sequence length="363" mass="39183">MRILYGCMLFMLSIQSYAAPSSEALSELLQRHLDESGLVGLGAAVVSGDHDAVIAVAGERKIGTGDLLAVTDRWHIGSVTKSVTATLAARLVDQGHLSWQTTLADIITAEQEFHSGWRDVTLKQLLNHTAGAPANFSLLVHAKHPDTLADIRRARETAVLQRLQHAPKTPPGEVFAYSNVGYTIAGYMLEQVMDQPWESLIQTQVYDPLALHSAGFGAPPSGLPRGHYRFLGFTRAASADFDNTPIIGPAGTSHMTLADLARYAHEHLNGALGKGVLASAEQYQVLHTPDLSGYAGGWVINAESDVGLGTAVWHNGSNRRWYTLLVLFPEVNVAIAITANDGRIGLAEGTAWRLVREIAPFVR</sequence>
<dbReference type="InterPro" id="IPR001466">
    <property type="entry name" value="Beta-lactam-related"/>
</dbReference>
<dbReference type="EMBL" id="JBHRYR010000003">
    <property type="protein sequence ID" value="MFC3853204.1"/>
    <property type="molecule type" value="Genomic_DNA"/>
</dbReference>
<dbReference type="InterPro" id="IPR012338">
    <property type="entry name" value="Beta-lactam/transpept-like"/>
</dbReference>
<comment type="caution">
    <text evidence="5">The sequence shown here is derived from an EMBL/GenBank/DDBJ whole genome shotgun (WGS) entry which is preliminary data.</text>
</comment>
<dbReference type="RefSeq" id="WP_380696137.1">
    <property type="nucleotide sequence ID" value="NZ_JBHRYR010000003.1"/>
</dbReference>